<gene>
    <name evidence="1" type="ORF">PoB_006905500</name>
</gene>
<dbReference type="Proteomes" id="UP000735302">
    <property type="component" value="Unassembled WGS sequence"/>
</dbReference>
<name>A0AAV4DEK8_9GAST</name>
<proteinExistence type="predicted"/>
<protein>
    <submittedName>
        <fullName evidence="1">Uncharacterized protein</fullName>
    </submittedName>
</protein>
<reference evidence="1 2" key="1">
    <citation type="journal article" date="2021" name="Elife">
        <title>Chloroplast acquisition without the gene transfer in kleptoplastic sea slugs, Plakobranchus ocellatus.</title>
        <authorList>
            <person name="Maeda T."/>
            <person name="Takahashi S."/>
            <person name="Yoshida T."/>
            <person name="Shimamura S."/>
            <person name="Takaki Y."/>
            <person name="Nagai Y."/>
            <person name="Toyoda A."/>
            <person name="Suzuki Y."/>
            <person name="Arimoto A."/>
            <person name="Ishii H."/>
            <person name="Satoh N."/>
            <person name="Nishiyama T."/>
            <person name="Hasebe M."/>
            <person name="Maruyama T."/>
            <person name="Minagawa J."/>
            <person name="Obokata J."/>
            <person name="Shigenobu S."/>
        </authorList>
    </citation>
    <scope>NUCLEOTIDE SEQUENCE [LARGE SCALE GENOMIC DNA]</scope>
</reference>
<organism evidence="1 2">
    <name type="scientific">Plakobranchus ocellatus</name>
    <dbReference type="NCBI Taxonomy" id="259542"/>
    <lineage>
        <taxon>Eukaryota</taxon>
        <taxon>Metazoa</taxon>
        <taxon>Spiralia</taxon>
        <taxon>Lophotrochozoa</taxon>
        <taxon>Mollusca</taxon>
        <taxon>Gastropoda</taxon>
        <taxon>Heterobranchia</taxon>
        <taxon>Euthyneura</taxon>
        <taxon>Panpulmonata</taxon>
        <taxon>Sacoglossa</taxon>
        <taxon>Placobranchoidea</taxon>
        <taxon>Plakobranchidae</taxon>
        <taxon>Plakobranchus</taxon>
    </lineage>
</organism>
<comment type="caution">
    <text evidence="1">The sequence shown here is derived from an EMBL/GenBank/DDBJ whole genome shotgun (WGS) entry which is preliminary data.</text>
</comment>
<sequence>MLQSTKQLPVSGKVRVNDFDLGTSTNTLVVWNTSISERTLFWIPGLLHPAFVPLPLVTPDRDGVCLSVCVWFHLYYRKNPALPSVFRLPTNYKASSLTQGHQRSQHRSDLQGPYCRGLEPHQHCPGLKERSKPEITLIRTG</sequence>
<dbReference type="EMBL" id="BLXT01007807">
    <property type="protein sequence ID" value="GFO42550.1"/>
    <property type="molecule type" value="Genomic_DNA"/>
</dbReference>
<keyword evidence="2" id="KW-1185">Reference proteome</keyword>
<accession>A0AAV4DEK8</accession>
<dbReference type="AlphaFoldDB" id="A0AAV4DEK8"/>
<evidence type="ECO:0000313" key="2">
    <source>
        <dbReference type="Proteomes" id="UP000735302"/>
    </source>
</evidence>
<evidence type="ECO:0000313" key="1">
    <source>
        <dbReference type="EMBL" id="GFO42550.1"/>
    </source>
</evidence>